<reference evidence="1 2" key="1">
    <citation type="submission" date="2014-04" db="EMBL/GenBank/DDBJ databases">
        <authorList>
            <consortium name="DOE Joint Genome Institute"/>
            <person name="Kuo A."/>
            <person name="Zuccaro A."/>
            <person name="Kohler A."/>
            <person name="Nagy L.G."/>
            <person name="Floudas D."/>
            <person name="Copeland A."/>
            <person name="Barry K.W."/>
            <person name="Cichocki N."/>
            <person name="Veneault-Fourrey C."/>
            <person name="LaButti K."/>
            <person name="Lindquist E.A."/>
            <person name="Lipzen A."/>
            <person name="Lundell T."/>
            <person name="Morin E."/>
            <person name="Murat C."/>
            <person name="Sun H."/>
            <person name="Tunlid A."/>
            <person name="Henrissat B."/>
            <person name="Grigoriev I.V."/>
            <person name="Hibbett D.S."/>
            <person name="Martin F."/>
            <person name="Nordberg H.P."/>
            <person name="Cantor M.N."/>
            <person name="Hua S.X."/>
        </authorList>
    </citation>
    <scope>NUCLEOTIDE SEQUENCE [LARGE SCALE GENOMIC DNA]</scope>
    <source>
        <strain evidence="1 2">MAFF 305830</strain>
    </source>
</reference>
<accession>A0A0C3AZN8</accession>
<protein>
    <submittedName>
        <fullName evidence="1">Uncharacterized protein</fullName>
    </submittedName>
</protein>
<sequence length="548" mass="62429">MLFPDDYMCSVPDPESSPTKFITKRPPTTADYERFIHYSQYLWHLDYGKGSWCPIPEDFFEDYFTLFPTRSVFPQLKSLTWYMKGANQLPFLIHSGIKSLQLDRPSGEQEPQPEDITVTDLQAILPNLIHLRDLVPLNGRTSMSGPDPTPFQKGMDSILHKWTQLRRLEVSRYLPGFFTLFIAISELQSLQYLKIVVAQRGEPIQPSRDGLKPALDVVHTASKLDIEGELEDLHIALRICSTGTQLTHVGLLLYRPIDNMDRDNDPPLDHFDYFFLPPTLSQKKLTELTINGYGYSLNYGYPSPNWQLPCSVLSTLVTPKCNFTAIEIGIPYFFVITESFLDLIAKTSPALKIFIILTPNPYINRNPTITLVSLIRFALSLPNLLRLGLEVDARPNAEITGPEDHTEAHLKHSNDSRVLTSSFVKILEVGVSPIDDVGYVVECLRRHFTKLVHVIYDDCRNYCWCDFGYDNCDSDYEDFHLPECEIHLLPFIQEMEGLRRIEEMGHEPKSVWAVHPEPCKLGYSPLSCAGSRMISEQAELPVSAAEDI</sequence>
<evidence type="ECO:0000313" key="2">
    <source>
        <dbReference type="Proteomes" id="UP000054097"/>
    </source>
</evidence>
<evidence type="ECO:0000313" key="1">
    <source>
        <dbReference type="EMBL" id="KIM25439.1"/>
    </source>
</evidence>
<proteinExistence type="predicted"/>
<organism evidence="1 2">
    <name type="scientific">Serendipita vermifera MAFF 305830</name>
    <dbReference type="NCBI Taxonomy" id="933852"/>
    <lineage>
        <taxon>Eukaryota</taxon>
        <taxon>Fungi</taxon>
        <taxon>Dikarya</taxon>
        <taxon>Basidiomycota</taxon>
        <taxon>Agaricomycotina</taxon>
        <taxon>Agaricomycetes</taxon>
        <taxon>Sebacinales</taxon>
        <taxon>Serendipitaceae</taxon>
        <taxon>Serendipita</taxon>
    </lineage>
</organism>
<name>A0A0C3AZN8_SERVB</name>
<dbReference type="AlphaFoldDB" id="A0A0C3AZN8"/>
<dbReference type="Proteomes" id="UP000054097">
    <property type="component" value="Unassembled WGS sequence"/>
</dbReference>
<reference evidence="2" key="2">
    <citation type="submission" date="2015-01" db="EMBL/GenBank/DDBJ databases">
        <title>Evolutionary Origins and Diversification of the Mycorrhizal Mutualists.</title>
        <authorList>
            <consortium name="DOE Joint Genome Institute"/>
            <consortium name="Mycorrhizal Genomics Consortium"/>
            <person name="Kohler A."/>
            <person name="Kuo A."/>
            <person name="Nagy L.G."/>
            <person name="Floudas D."/>
            <person name="Copeland A."/>
            <person name="Barry K.W."/>
            <person name="Cichocki N."/>
            <person name="Veneault-Fourrey C."/>
            <person name="LaButti K."/>
            <person name="Lindquist E.A."/>
            <person name="Lipzen A."/>
            <person name="Lundell T."/>
            <person name="Morin E."/>
            <person name="Murat C."/>
            <person name="Riley R."/>
            <person name="Ohm R."/>
            <person name="Sun H."/>
            <person name="Tunlid A."/>
            <person name="Henrissat B."/>
            <person name="Grigoriev I.V."/>
            <person name="Hibbett D.S."/>
            <person name="Martin F."/>
        </authorList>
    </citation>
    <scope>NUCLEOTIDE SEQUENCE [LARGE SCALE GENOMIC DNA]</scope>
    <source>
        <strain evidence="2">MAFF 305830</strain>
    </source>
</reference>
<dbReference type="OrthoDB" id="2447803at2759"/>
<gene>
    <name evidence="1" type="ORF">M408DRAFT_26223</name>
</gene>
<dbReference type="HOGENOM" id="CLU_032846_0_0_1"/>
<dbReference type="EMBL" id="KN824314">
    <property type="protein sequence ID" value="KIM25439.1"/>
    <property type="molecule type" value="Genomic_DNA"/>
</dbReference>
<keyword evidence="2" id="KW-1185">Reference proteome</keyword>